<dbReference type="SUPFAM" id="SSF48317">
    <property type="entry name" value="Acid phosphatase/Vanadium-dependent haloperoxidase"/>
    <property type="match status" value="1"/>
</dbReference>
<evidence type="ECO:0000313" key="9">
    <source>
        <dbReference type="EMBL" id="SFZ82490.1"/>
    </source>
</evidence>
<keyword evidence="3 7" id="KW-0812">Transmembrane</keyword>
<feature type="transmembrane region" description="Helical" evidence="7">
    <location>
        <begin position="95"/>
        <end position="116"/>
    </location>
</feature>
<dbReference type="InterPro" id="IPR000326">
    <property type="entry name" value="PAP2/HPO"/>
</dbReference>
<name>A0A1K2HVE6_9HYPH</name>
<keyword evidence="4" id="KW-0378">Hydrolase</keyword>
<dbReference type="Proteomes" id="UP000183447">
    <property type="component" value="Unassembled WGS sequence"/>
</dbReference>
<dbReference type="GO" id="GO:0005886">
    <property type="term" value="C:plasma membrane"/>
    <property type="evidence" value="ECO:0007669"/>
    <property type="project" value="UniProtKB-SubCell"/>
</dbReference>
<feature type="transmembrane region" description="Helical" evidence="7">
    <location>
        <begin position="64"/>
        <end position="83"/>
    </location>
</feature>
<proteinExistence type="predicted"/>
<keyword evidence="10" id="KW-1185">Reference proteome</keyword>
<evidence type="ECO:0000256" key="6">
    <source>
        <dbReference type="ARBA" id="ARBA00023136"/>
    </source>
</evidence>
<evidence type="ECO:0000259" key="8">
    <source>
        <dbReference type="SMART" id="SM00014"/>
    </source>
</evidence>
<dbReference type="GO" id="GO:0016787">
    <property type="term" value="F:hydrolase activity"/>
    <property type="evidence" value="ECO:0007669"/>
    <property type="project" value="UniProtKB-KW"/>
</dbReference>
<gene>
    <name evidence="9" type="ORF">SAMN02983003_1106</name>
</gene>
<reference evidence="9 10" key="1">
    <citation type="submission" date="2016-11" db="EMBL/GenBank/DDBJ databases">
        <authorList>
            <person name="Jaros S."/>
            <person name="Januszkiewicz K."/>
            <person name="Wedrychowicz H."/>
        </authorList>
    </citation>
    <scope>NUCLEOTIDE SEQUENCE [LARGE SCALE GENOMIC DNA]</scope>
    <source>
        <strain evidence="9 10">ATCC 23634</strain>
    </source>
</reference>
<dbReference type="STRING" id="665118.SAMN02983003_1106"/>
<keyword evidence="6 7" id="KW-0472">Membrane</keyword>
<evidence type="ECO:0000256" key="2">
    <source>
        <dbReference type="ARBA" id="ARBA00022475"/>
    </source>
</evidence>
<dbReference type="AlphaFoldDB" id="A0A1K2HVE6"/>
<dbReference type="Pfam" id="PF01569">
    <property type="entry name" value="PAP2"/>
    <property type="match status" value="1"/>
</dbReference>
<dbReference type="OrthoDB" id="9780507at2"/>
<evidence type="ECO:0000256" key="7">
    <source>
        <dbReference type="SAM" id="Phobius"/>
    </source>
</evidence>
<organism evidence="9 10">
    <name type="scientific">Devosia enhydra</name>
    <dbReference type="NCBI Taxonomy" id="665118"/>
    <lineage>
        <taxon>Bacteria</taxon>
        <taxon>Pseudomonadati</taxon>
        <taxon>Pseudomonadota</taxon>
        <taxon>Alphaproteobacteria</taxon>
        <taxon>Hyphomicrobiales</taxon>
        <taxon>Devosiaceae</taxon>
        <taxon>Devosia</taxon>
    </lineage>
</organism>
<evidence type="ECO:0000256" key="5">
    <source>
        <dbReference type="ARBA" id="ARBA00022989"/>
    </source>
</evidence>
<feature type="transmembrane region" description="Helical" evidence="7">
    <location>
        <begin position="16"/>
        <end position="34"/>
    </location>
</feature>
<feature type="transmembrane region" description="Helical" evidence="7">
    <location>
        <begin position="170"/>
        <end position="190"/>
    </location>
</feature>
<evidence type="ECO:0000313" key="10">
    <source>
        <dbReference type="Proteomes" id="UP000183447"/>
    </source>
</evidence>
<dbReference type="InterPro" id="IPR036938">
    <property type="entry name" value="PAP2/HPO_sf"/>
</dbReference>
<comment type="subcellular location">
    <subcellularLocation>
        <location evidence="1">Cell membrane</location>
        <topology evidence="1">Multi-pass membrane protein</topology>
    </subcellularLocation>
</comment>
<dbReference type="PANTHER" id="PTHR14969:SF62">
    <property type="entry name" value="DECAPRENYLPHOSPHORYL-5-PHOSPHORIBOSE PHOSPHATASE RV3807C-RELATED"/>
    <property type="match status" value="1"/>
</dbReference>
<protein>
    <submittedName>
        <fullName evidence="9">PAP2 superfamily protein</fullName>
    </submittedName>
</protein>
<keyword evidence="2" id="KW-1003">Cell membrane</keyword>
<keyword evidence="5 7" id="KW-1133">Transmembrane helix</keyword>
<sequence>MSHLYKSWPPGLSRRTLPFVILALVAMLALVIPFDEALSRGAQALPEAGRTAFLSITNYGLSDWVLLPTLALAILLGIAAALTRPEPWKSALGEGAQIFAFIFICVGFPGLFTAIVKRLLGRGRPENLDAVGALGFQHFVNDHSFQSFPSGHTTTSFALAYAIGFLWPKAFWPLLVVAVLVGISRVVIGVHFPSDVLAGAVVGTVLAFAVRNVFVRRGWLFAREADGAIRRRPLAGLAALFQSRSR</sequence>
<dbReference type="SMART" id="SM00014">
    <property type="entry name" value="acidPPc"/>
    <property type="match status" value="1"/>
</dbReference>
<accession>A0A1K2HVE6</accession>
<feature type="transmembrane region" description="Helical" evidence="7">
    <location>
        <begin position="196"/>
        <end position="214"/>
    </location>
</feature>
<dbReference type="EMBL" id="FPKU01000001">
    <property type="protein sequence ID" value="SFZ82490.1"/>
    <property type="molecule type" value="Genomic_DNA"/>
</dbReference>
<feature type="domain" description="Phosphatidic acid phosphatase type 2/haloperoxidase" evidence="8">
    <location>
        <begin position="99"/>
        <end position="211"/>
    </location>
</feature>
<evidence type="ECO:0000256" key="1">
    <source>
        <dbReference type="ARBA" id="ARBA00004651"/>
    </source>
</evidence>
<dbReference type="Gene3D" id="1.20.144.10">
    <property type="entry name" value="Phosphatidic acid phosphatase type 2/haloperoxidase"/>
    <property type="match status" value="2"/>
</dbReference>
<dbReference type="RefSeq" id="WP_072339707.1">
    <property type="nucleotide sequence ID" value="NZ_FPKU01000001.1"/>
</dbReference>
<evidence type="ECO:0000256" key="3">
    <source>
        <dbReference type="ARBA" id="ARBA00022692"/>
    </source>
</evidence>
<dbReference type="PANTHER" id="PTHR14969">
    <property type="entry name" value="SPHINGOSINE-1-PHOSPHATE PHOSPHOHYDROLASE"/>
    <property type="match status" value="1"/>
</dbReference>
<evidence type="ECO:0000256" key="4">
    <source>
        <dbReference type="ARBA" id="ARBA00022801"/>
    </source>
</evidence>